<feature type="coiled-coil region" evidence="1">
    <location>
        <begin position="56"/>
        <end position="83"/>
    </location>
</feature>
<dbReference type="CDD" id="cd14688">
    <property type="entry name" value="bZIP_YAP"/>
    <property type="match status" value="1"/>
</dbReference>
<dbReference type="EMBL" id="ML978081">
    <property type="protein sequence ID" value="KAF2008865.1"/>
    <property type="molecule type" value="Genomic_DNA"/>
</dbReference>
<dbReference type="PANTHER" id="PTHR37012:SF7">
    <property type="entry name" value="B-ZIP TRANSCRIPTION FACTOR (EUROFUNG)-RELATED"/>
    <property type="match status" value="1"/>
</dbReference>
<feature type="region of interest" description="Disordered" evidence="2">
    <location>
        <begin position="1"/>
        <end position="37"/>
    </location>
</feature>
<sequence>MSSRVAGKSSCAPDEALIKLRRERKRTTDRAAQREHRRRQKLYVEELEMQLARVREGSVNDQVAQLMRENERLQKELNKYRSFFNSVEDLVMDEWQQENRKKHGMTASRVVDSASGNEHGNGNSNVSDDNNCIGHDNQSIGRNFHRAASPSQNPAEHNHATPNPSAPQDAALNVVLNGTQLPTQPHSNFLNSGSQSSPTIERVEPTLVNGTSEQADGPSSWTYMSPQGAFDWSRPSFENVSLQHCQPQVNTQAPNVMWNDNASSFDGSKQPDLLQIAQGDFVADCTQGSSPQQIASLPLPCPSFFSLDLNELDPALIFAPPNHAGPLIHQLLPRILEPQNAEDHHIQSIVERARIHDTRLTSPTLADFLCDNPDNELSTAIKHYLEPVRRTRRTIEFLATYWVLYLLLRWQINRDEESFHNVPIWLRPSVTQTRVYHPIGTDLLAWPLLRDEVIMRSLKDSEQATDIMTDIGLNLEVNIPLHKFSLSHDVDFLHAAISDLNNWRLNEAFFGKYPSLRSLYDSSFDVPN</sequence>
<evidence type="ECO:0000313" key="4">
    <source>
        <dbReference type="Proteomes" id="UP000799778"/>
    </source>
</evidence>
<feature type="region of interest" description="Disordered" evidence="2">
    <location>
        <begin position="113"/>
        <end position="169"/>
    </location>
</feature>
<reference evidence="3" key="1">
    <citation type="journal article" date="2020" name="Stud. Mycol.">
        <title>101 Dothideomycetes genomes: a test case for predicting lifestyles and emergence of pathogens.</title>
        <authorList>
            <person name="Haridas S."/>
            <person name="Albert R."/>
            <person name="Binder M."/>
            <person name="Bloem J."/>
            <person name="Labutti K."/>
            <person name="Salamov A."/>
            <person name="Andreopoulos B."/>
            <person name="Baker S."/>
            <person name="Barry K."/>
            <person name="Bills G."/>
            <person name="Bluhm B."/>
            <person name="Cannon C."/>
            <person name="Castanera R."/>
            <person name="Culley D."/>
            <person name="Daum C."/>
            <person name="Ezra D."/>
            <person name="Gonzalez J."/>
            <person name="Henrissat B."/>
            <person name="Kuo A."/>
            <person name="Liang C."/>
            <person name="Lipzen A."/>
            <person name="Lutzoni F."/>
            <person name="Magnuson J."/>
            <person name="Mondo S."/>
            <person name="Nolan M."/>
            <person name="Ohm R."/>
            <person name="Pangilinan J."/>
            <person name="Park H.-J."/>
            <person name="Ramirez L."/>
            <person name="Alfaro M."/>
            <person name="Sun H."/>
            <person name="Tritt A."/>
            <person name="Yoshinaga Y."/>
            <person name="Zwiers L.-H."/>
            <person name="Turgeon B."/>
            <person name="Goodwin S."/>
            <person name="Spatafora J."/>
            <person name="Crous P."/>
            <person name="Grigoriev I."/>
        </authorList>
    </citation>
    <scope>NUCLEOTIDE SEQUENCE</scope>
    <source>
        <strain evidence="3">CBS 175.79</strain>
    </source>
</reference>
<accession>A0A6A5X766</accession>
<evidence type="ECO:0000256" key="1">
    <source>
        <dbReference type="SAM" id="Coils"/>
    </source>
</evidence>
<dbReference type="Gene3D" id="1.20.5.170">
    <property type="match status" value="1"/>
</dbReference>
<dbReference type="AlphaFoldDB" id="A0A6A5X766"/>
<feature type="compositionally biased region" description="Basic and acidic residues" evidence="2">
    <location>
        <begin position="16"/>
        <end position="34"/>
    </location>
</feature>
<dbReference type="Pfam" id="PF11905">
    <property type="entry name" value="DUF3425"/>
    <property type="match status" value="1"/>
</dbReference>
<keyword evidence="4" id="KW-1185">Reference proteome</keyword>
<protein>
    <recommendedName>
        <fullName evidence="5">BZIP domain-containing protein</fullName>
    </recommendedName>
</protein>
<dbReference type="InterPro" id="IPR021833">
    <property type="entry name" value="DUF3425"/>
</dbReference>
<gene>
    <name evidence="3" type="ORF">BU24DRAFT_456092</name>
</gene>
<dbReference type="RefSeq" id="XP_033377204.1">
    <property type="nucleotide sequence ID" value="XM_033531417.1"/>
</dbReference>
<keyword evidence="1" id="KW-0175">Coiled coil</keyword>
<proteinExistence type="predicted"/>
<name>A0A6A5X766_9PLEO</name>
<evidence type="ECO:0008006" key="5">
    <source>
        <dbReference type="Google" id="ProtNLM"/>
    </source>
</evidence>
<feature type="compositionally biased region" description="Polar residues" evidence="2">
    <location>
        <begin position="149"/>
        <end position="163"/>
    </location>
</feature>
<evidence type="ECO:0000313" key="3">
    <source>
        <dbReference type="EMBL" id="KAF2008865.1"/>
    </source>
</evidence>
<evidence type="ECO:0000256" key="2">
    <source>
        <dbReference type="SAM" id="MobiDB-lite"/>
    </source>
</evidence>
<dbReference type="PANTHER" id="PTHR37012">
    <property type="entry name" value="B-ZIP TRANSCRIPTION FACTOR (EUROFUNG)-RELATED"/>
    <property type="match status" value="1"/>
</dbReference>
<dbReference type="GeneID" id="54288814"/>
<organism evidence="3 4">
    <name type="scientific">Aaosphaeria arxii CBS 175.79</name>
    <dbReference type="NCBI Taxonomy" id="1450172"/>
    <lineage>
        <taxon>Eukaryota</taxon>
        <taxon>Fungi</taxon>
        <taxon>Dikarya</taxon>
        <taxon>Ascomycota</taxon>
        <taxon>Pezizomycotina</taxon>
        <taxon>Dothideomycetes</taxon>
        <taxon>Pleosporomycetidae</taxon>
        <taxon>Pleosporales</taxon>
        <taxon>Pleosporales incertae sedis</taxon>
        <taxon>Aaosphaeria</taxon>
    </lineage>
</organism>
<dbReference type="OrthoDB" id="4161589at2759"/>
<feature type="compositionally biased region" description="Low complexity" evidence="2">
    <location>
        <begin position="120"/>
        <end position="131"/>
    </location>
</feature>
<dbReference type="Proteomes" id="UP000799778">
    <property type="component" value="Unassembled WGS sequence"/>
</dbReference>